<gene>
    <name evidence="1" type="ORF">AWW67_13275</name>
</gene>
<comment type="caution">
    <text evidence="1">The sequence shown here is derived from an EMBL/GenBank/DDBJ whole genome shotgun (WGS) entry which is preliminary data.</text>
</comment>
<proteinExistence type="predicted"/>
<dbReference type="EMBL" id="LRPB01000049">
    <property type="protein sequence ID" value="KYG79340.1"/>
    <property type="molecule type" value="Genomic_DNA"/>
</dbReference>
<evidence type="ECO:0000313" key="1">
    <source>
        <dbReference type="EMBL" id="KYG79340.1"/>
    </source>
</evidence>
<dbReference type="STRING" id="1914963.AWW67_13275"/>
<dbReference type="AlphaFoldDB" id="A0A150XKU5"/>
<organism evidence="1 2">
    <name type="scientific">Roseivirga seohaensis</name>
    <dbReference type="NCBI Taxonomy" id="1914963"/>
    <lineage>
        <taxon>Bacteria</taxon>
        <taxon>Pseudomonadati</taxon>
        <taxon>Bacteroidota</taxon>
        <taxon>Cytophagia</taxon>
        <taxon>Cytophagales</taxon>
        <taxon>Roseivirgaceae</taxon>
        <taxon>Roseivirga</taxon>
    </lineage>
</organism>
<reference evidence="1 2" key="1">
    <citation type="submission" date="2016-01" db="EMBL/GenBank/DDBJ databases">
        <title>Genome sequencing of Roseivirga seohaensis SW-152.</title>
        <authorList>
            <person name="Selvaratnam C."/>
            <person name="Thevarajoo S."/>
            <person name="Goh K.M."/>
            <person name="Ee R."/>
            <person name="Chan K.-G."/>
            <person name="Chong C.S."/>
        </authorList>
    </citation>
    <scope>NUCLEOTIDE SEQUENCE [LARGE SCALE GENOMIC DNA]</scope>
    <source>
        <strain evidence="1 2">SW-152</strain>
    </source>
</reference>
<accession>A0A150XKU5</accession>
<evidence type="ECO:0000313" key="2">
    <source>
        <dbReference type="Proteomes" id="UP000075663"/>
    </source>
</evidence>
<sequence length="133" mass="15641">MKPLQELDNVTRAHLLHQLFPSQMPRFLEFAEDLGITTLERKEQLAKTWDNSFISLELWIGFARHTAHTIQRYGKKLHKSPRLFADQLFDGLNACFMSHCLYQFTHVRESTDPKFKQAVQLLFVYQSSEEKGK</sequence>
<dbReference type="RefSeq" id="WP_141655500.1">
    <property type="nucleotide sequence ID" value="NZ_LRPB01000049.1"/>
</dbReference>
<protein>
    <submittedName>
        <fullName evidence="1">Uncharacterized protein</fullName>
    </submittedName>
</protein>
<dbReference type="Proteomes" id="UP000075663">
    <property type="component" value="Unassembled WGS sequence"/>
</dbReference>
<name>A0A150XKU5_9BACT</name>